<dbReference type="Pfam" id="PF07686">
    <property type="entry name" value="V-set"/>
    <property type="match status" value="1"/>
</dbReference>
<reference evidence="10" key="3">
    <citation type="submission" date="2025-09" db="UniProtKB">
        <authorList>
            <consortium name="Ensembl"/>
        </authorList>
    </citation>
    <scope>IDENTIFICATION</scope>
</reference>
<evidence type="ECO:0000256" key="4">
    <source>
        <dbReference type="ARBA" id="ARBA00023157"/>
    </source>
</evidence>
<dbReference type="GO" id="GO:0009897">
    <property type="term" value="C:external side of plasma membrane"/>
    <property type="evidence" value="ECO:0007669"/>
    <property type="project" value="TreeGrafter"/>
</dbReference>
<evidence type="ECO:0000256" key="6">
    <source>
        <dbReference type="ARBA" id="ARBA00023319"/>
    </source>
</evidence>
<keyword evidence="4" id="KW-1015">Disulfide bond</keyword>
<evidence type="ECO:0000256" key="5">
    <source>
        <dbReference type="ARBA" id="ARBA00023180"/>
    </source>
</evidence>
<dbReference type="SMART" id="SM00406">
    <property type="entry name" value="IGv"/>
    <property type="match status" value="1"/>
</dbReference>
<accession>A0A8C9SEP1</accession>
<evidence type="ECO:0000256" key="7">
    <source>
        <dbReference type="SAM" id="Phobius"/>
    </source>
</evidence>
<dbReference type="InterPro" id="IPR050504">
    <property type="entry name" value="IgSF_BTN/MOG"/>
</dbReference>
<dbReference type="PANTHER" id="PTHR24100">
    <property type="entry name" value="BUTYROPHILIN"/>
    <property type="match status" value="1"/>
</dbReference>
<dbReference type="AlphaFoldDB" id="A0A8C9SEP1"/>
<proteinExistence type="predicted"/>
<dbReference type="InterPro" id="IPR013783">
    <property type="entry name" value="Ig-like_fold"/>
</dbReference>
<dbReference type="SUPFAM" id="SSF48726">
    <property type="entry name" value="Immunoglobulin"/>
    <property type="match status" value="1"/>
</dbReference>
<feature type="transmembrane region" description="Helical" evidence="7">
    <location>
        <begin position="134"/>
        <end position="155"/>
    </location>
</feature>
<dbReference type="InterPro" id="IPR036179">
    <property type="entry name" value="Ig-like_dom_sf"/>
</dbReference>
<dbReference type="FunFam" id="2.60.40.10:FF:000142">
    <property type="entry name" value="V-set domain-containing T-cell activation inhibitor 1"/>
    <property type="match status" value="1"/>
</dbReference>
<keyword evidence="5" id="KW-0325">Glycoprotein</keyword>
<evidence type="ECO:0000256" key="8">
    <source>
        <dbReference type="SAM" id="SignalP"/>
    </source>
</evidence>
<dbReference type="GO" id="GO:0050852">
    <property type="term" value="P:T cell receptor signaling pathway"/>
    <property type="evidence" value="ECO:0007669"/>
    <property type="project" value="TreeGrafter"/>
</dbReference>
<dbReference type="Gene3D" id="2.60.40.10">
    <property type="entry name" value="Immunoglobulins"/>
    <property type="match status" value="1"/>
</dbReference>
<keyword evidence="3 7" id="KW-0472">Membrane</keyword>
<name>A0A8C9SEP1_SCLFO</name>
<dbReference type="PROSITE" id="PS50835">
    <property type="entry name" value="IG_LIKE"/>
    <property type="match status" value="1"/>
</dbReference>
<evidence type="ECO:0000256" key="2">
    <source>
        <dbReference type="ARBA" id="ARBA00022729"/>
    </source>
</evidence>
<evidence type="ECO:0000256" key="1">
    <source>
        <dbReference type="ARBA" id="ARBA00004370"/>
    </source>
</evidence>
<dbReference type="InterPro" id="IPR013106">
    <property type="entry name" value="Ig_V-set"/>
</dbReference>
<dbReference type="GeneTree" id="ENSGT01050000244843"/>
<keyword evidence="2 8" id="KW-0732">Signal</keyword>
<organism evidence="10 11">
    <name type="scientific">Scleropages formosus</name>
    <name type="common">Asian bonytongue</name>
    <name type="synonym">Osteoglossum formosum</name>
    <dbReference type="NCBI Taxonomy" id="113540"/>
    <lineage>
        <taxon>Eukaryota</taxon>
        <taxon>Metazoa</taxon>
        <taxon>Chordata</taxon>
        <taxon>Craniata</taxon>
        <taxon>Vertebrata</taxon>
        <taxon>Euteleostomi</taxon>
        <taxon>Actinopterygii</taxon>
        <taxon>Neopterygii</taxon>
        <taxon>Teleostei</taxon>
        <taxon>Osteoglossocephala</taxon>
        <taxon>Osteoglossomorpha</taxon>
        <taxon>Osteoglossiformes</taxon>
        <taxon>Osteoglossidae</taxon>
        <taxon>Scleropages</taxon>
    </lineage>
</organism>
<dbReference type="GO" id="GO:1903037">
    <property type="term" value="P:regulation of leukocyte cell-cell adhesion"/>
    <property type="evidence" value="ECO:0007669"/>
    <property type="project" value="UniProtKB-ARBA"/>
</dbReference>
<evidence type="ECO:0000313" key="10">
    <source>
        <dbReference type="Ensembl" id="ENSSFOP00015034412.2"/>
    </source>
</evidence>
<feature type="signal peptide" evidence="8">
    <location>
        <begin position="1"/>
        <end position="27"/>
    </location>
</feature>
<keyword evidence="7" id="KW-0812">Transmembrane</keyword>
<keyword evidence="6" id="KW-0393">Immunoglobulin domain</keyword>
<feature type="chain" id="PRO_5034080035" description="Ig-like domain-containing protein" evidence="8">
    <location>
        <begin position="28"/>
        <end position="165"/>
    </location>
</feature>
<dbReference type="InterPro" id="IPR003599">
    <property type="entry name" value="Ig_sub"/>
</dbReference>
<protein>
    <recommendedName>
        <fullName evidence="9">Ig-like domain-containing protein</fullName>
    </recommendedName>
</protein>
<dbReference type="SMART" id="SM00409">
    <property type="entry name" value="IG"/>
    <property type="match status" value="1"/>
</dbReference>
<keyword evidence="11" id="KW-1185">Reference proteome</keyword>
<dbReference type="GO" id="GO:0001817">
    <property type="term" value="P:regulation of cytokine production"/>
    <property type="evidence" value="ECO:0007669"/>
    <property type="project" value="TreeGrafter"/>
</dbReference>
<dbReference type="InterPro" id="IPR007110">
    <property type="entry name" value="Ig-like_dom"/>
</dbReference>
<sequence>MACIYSPNCWFLYTFLPVLGPAQPVVAVAGEDVVLPCYLKPNISAVDLSVEWFRVQTKDPLVHLYRDHEDRNENQIPSYRRRTSLFPEELRNGNTSLKVKNLRGSDNGEYKCLSGKFYDDSSIEVHIKGKNLEFWLEMSLFFFCIILICILIHLYESLSTLMILL</sequence>
<evidence type="ECO:0000259" key="9">
    <source>
        <dbReference type="PROSITE" id="PS50835"/>
    </source>
</evidence>
<reference evidence="10" key="2">
    <citation type="submission" date="2025-08" db="UniProtKB">
        <authorList>
            <consortium name="Ensembl"/>
        </authorList>
    </citation>
    <scope>IDENTIFICATION</scope>
</reference>
<keyword evidence="7" id="KW-1133">Transmembrane helix</keyword>
<comment type="subcellular location">
    <subcellularLocation>
        <location evidence="1">Membrane</location>
    </subcellularLocation>
</comment>
<dbReference type="GO" id="GO:0050863">
    <property type="term" value="P:regulation of T cell activation"/>
    <property type="evidence" value="ECO:0007669"/>
    <property type="project" value="UniProtKB-ARBA"/>
</dbReference>
<dbReference type="Ensembl" id="ENSSFOT00015034790.2">
    <property type="protein sequence ID" value="ENSSFOP00015034412.2"/>
    <property type="gene ID" value="ENSSFOG00015022232.2"/>
</dbReference>
<reference evidence="10 11" key="1">
    <citation type="submission" date="2019-04" db="EMBL/GenBank/DDBJ databases">
        <authorList>
            <consortium name="Wellcome Sanger Institute Data Sharing"/>
        </authorList>
    </citation>
    <scope>NUCLEOTIDE SEQUENCE [LARGE SCALE GENOMIC DNA]</scope>
</reference>
<dbReference type="GO" id="GO:0005102">
    <property type="term" value="F:signaling receptor binding"/>
    <property type="evidence" value="ECO:0007669"/>
    <property type="project" value="TreeGrafter"/>
</dbReference>
<feature type="domain" description="Ig-like" evidence="9">
    <location>
        <begin position="17"/>
        <end position="112"/>
    </location>
</feature>
<dbReference type="Proteomes" id="UP000694397">
    <property type="component" value="Chromosome 11"/>
</dbReference>
<evidence type="ECO:0000313" key="11">
    <source>
        <dbReference type="Proteomes" id="UP000694397"/>
    </source>
</evidence>
<evidence type="ECO:0000256" key="3">
    <source>
        <dbReference type="ARBA" id="ARBA00023136"/>
    </source>
</evidence>